<keyword evidence="1" id="KW-0812">Transmembrane</keyword>
<keyword evidence="1" id="KW-1133">Transmembrane helix</keyword>
<feature type="transmembrane region" description="Helical" evidence="1">
    <location>
        <begin position="30"/>
        <end position="47"/>
    </location>
</feature>
<keyword evidence="1" id="KW-0472">Membrane</keyword>
<evidence type="ECO:0000256" key="1">
    <source>
        <dbReference type="SAM" id="Phobius"/>
    </source>
</evidence>
<protein>
    <submittedName>
        <fullName evidence="2">Uncharacterized protein</fullName>
    </submittedName>
</protein>
<dbReference type="Proteomes" id="UP000070544">
    <property type="component" value="Unassembled WGS sequence"/>
</dbReference>
<dbReference type="AlphaFoldDB" id="A0A139AGK2"/>
<evidence type="ECO:0000313" key="2">
    <source>
        <dbReference type="EMBL" id="KXS15575.1"/>
    </source>
</evidence>
<reference evidence="2 3" key="1">
    <citation type="journal article" date="2015" name="Genome Biol. Evol.">
        <title>Phylogenomic analyses indicate that early fungi evolved digesting cell walls of algal ancestors of land plants.</title>
        <authorList>
            <person name="Chang Y."/>
            <person name="Wang S."/>
            <person name="Sekimoto S."/>
            <person name="Aerts A.L."/>
            <person name="Choi C."/>
            <person name="Clum A."/>
            <person name="LaButti K.M."/>
            <person name="Lindquist E.A."/>
            <person name="Yee Ngan C."/>
            <person name="Ohm R.A."/>
            <person name="Salamov A.A."/>
            <person name="Grigoriev I.V."/>
            <person name="Spatafora J.W."/>
            <person name="Berbee M.L."/>
        </authorList>
    </citation>
    <scope>NUCLEOTIDE SEQUENCE [LARGE SCALE GENOMIC DNA]</scope>
    <source>
        <strain evidence="2 3">JEL478</strain>
    </source>
</reference>
<accession>A0A139AGK2</accession>
<feature type="transmembrane region" description="Helical" evidence="1">
    <location>
        <begin position="59"/>
        <end position="78"/>
    </location>
</feature>
<dbReference type="EMBL" id="KQ965761">
    <property type="protein sequence ID" value="KXS15575.1"/>
    <property type="molecule type" value="Genomic_DNA"/>
</dbReference>
<keyword evidence="3" id="KW-1185">Reference proteome</keyword>
<feature type="transmembrane region" description="Helical" evidence="1">
    <location>
        <begin position="98"/>
        <end position="123"/>
    </location>
</feature>
<organism evidence="2 3">
    <name type="scientific">Gonapodya prolifera (strain JEL478)</name>
    <name type="common">Monoblepharis prolifera</name>
    <dbReference type="NCBI Taxonomy" id="1344416"/>
    <lineage>
        <taxon>Eukaryota</taxon>
        <taxon>Fungi</taxon>
        <taxon>Fungi incertae sedis</taxon>
        <taxon>Chytridiomycota</taxon>
        <taxon>Chytridiomycota incertae sedis</taxon>
        <taxon>Monoblepharidomycetes</taxon>
        <taxon>Monoblepharidales</taxon>
        <taxon>Gonapodyaceae</taxon>
        <taxon>Gonapodya</taxon>
    </lineage>
</organism>
<gene>
    <name evidence="2" type="ORF">M427DRAFT_135040</name>
</gene>
<proteinExistence type="predicted"/>
<evidence type="ECO:0000313" key="3">
    <source>
        <dbReference type="Proteomes" id="UP000070544"/>
    </source>
</evidence>
<sequence>MEIPYLCTSLHRLSSRANILFQVGDFAGEYYSVLLVCVVLFRSLVLNKRQLSRTGEITILAFAFTCFVVGGIAGVLMGGDFCQYDPTSKENAISRRPYVIFLGLGLGFSLLLSVIFVAVILIFRTSRKSMDIPERLRVTQSGAMAVGTTVRQDACLRTRDWSWWVSIQQTVISRQFS</sequence>
<name>A0A139AGK2_GONPJ</name>